<dbReference type="InterPro" id="IPR045153">
    <property type="entry name" value="Est1/Ebs1-like"/>
</dbReference>
<accession>A0A0J9XJ47</accession>
<dbReference type="GO" id="GO:0070034">
    <property type="term" value="F:telomerase RNA binding"/>
    <property type="evidence" value="ECO:0007669"/>
    <property type="project" value="TreeGrafter"/>
</dbReference>
<dbReference type="AlphaFoldDB" id="A0A0J9XJ47"/>
<dbReference type="Proteomes" id="UP000242525">
    <property type="component" value="Unassembled WGS sequence"/>
</dbReference>
<evidence type="ECO:0000313" key="3">
    <source>
        <dbReference type="Proteomes" id="UP000242525"/>
    </source>
</evidence>
<dbReference type="GO" id="GO:0005697">
    <property type="term" value="C:telomerase holoenzyme complex"/>
    <property type="evidence" value="ECO:0007669"/>
    <property type="project" value="TreeGrafter"/>
</dbReference>
<dbReference type="InterPro" id="IPR011990">
    <property type="entry name" value="TPR-like_helical_dom_sf"/>
</dbReference>
<reference evidence="2" key="1">
    <citation type="submission" date="2014-03" db="EMBL/GenBank/DDBJ databases">
        <authorList>
            <person name="Casaregola S."/>
        </authorList>
    </citation>
    <scope>NUCLEOTIDE SEQUENCE [LARGE SCALE GENOMIC DNA]</scope>
    <source>
        <strain evidence="2">CLIB 918</strain>
    </source>
</reference>
<name>A0A0J9XJ47_GEOCN</name>
<dbReference type="GO" id="GO:0000184">
    <property type="term" value="P:nuclear-transcribed mRNA catabolic process, nonsense-mediated decay"/>
    <property type="evidence" value="ECO:0007669"/>
    <property type="project" value="TreeGrafter"/>
</dbReference>
<dbReference type="Pfam" id="PF10373">
    <property type="entry name" value="EST1_DNA_bind"/>
    <property type="match status" value="1"/>
</dbReference>
<keyword evidence="3" id="KW-1185">Reference proteome</keyword>
<feature type="domain" description="DNA/RNA-binding" evidence="1">
    <location>
        <begin position="169"/>
        <end position="221"/>
    </location>
</feature>
<dbReference type="GO" id="GO:0042162">
    <property type="term" value="F:telomeric DNA binding"/>
    <property type="evidence" value="ECO:0007669"/>
    <property type="project" value="TreeGrafter"/>
</dbReference>
<evidence type="ECO:0000313" key="2">
    <source>
        <dbReference type="EMBL" id="CDO57644.1"/>
    </source>
</evidence>
<dbReference type="SUPFAM" id="SSF48452">
    <property type="entry name" value="TPR-like"/>
    <property type="match status" value="1"/>
</dbReference>
<organism evidence="2 3">
    <name type="scientific">Geotrichum candidum</name>
    <name type="common">Oospora lactis</name>
    <name type="synonym">Dipodascus geotrichum</name>
    <dbReference type="NCBI Taxonomy" id="1173061"/>
    <lineage>
        <taxon>Eukaryota</taxon>
        <taxon>Fungi</taxon>
        <taxon>Dikarya</taxon>
        <taxon>Ascomycota</taxon>
        <taxon>Saccharomycotina</taxon>
        <taxon>Dipodascomycetes</taxon>
        <taxon>Dipodascales</taxon>
        <taxon>Dipodascaceae</taxon>
        <taxon>Geotrichum</taxon>
    </lineage>
</organism>
<dbReference type="InterPro" id="IPR018834">
    <property type="entry name" value="DNA/RNA-bd_Est1-type"/>
</dbReference>
<evidence type="ECO:0000259" key="1">
    <source>
        <dbReference type="Pfam" id="PF10373"/>
    </source>
</evidence>
<dbReference type="PANTHER" id="PTHR15696">
    <property type="entry name" value="SMG-7 SUPPRESSOR WITH MORPHOLOGICAL EFFECT ON GENITALIA PROTEIN 7"/>
    <property type="match status" value="1"/>
</dbReference>
<dbReference type="OrthoDB" id="69928at2759"/>
<dbReference type="EMBL" id="CCBN010000024">
    <property type="protein sequence ID" value="CDO57644.1"/>
    <property type="molecule type" value="Genomic_DNA"/>
</dbReference>
<dbReference type="Gene3D" id="1.25.40.10">
    <property type="entry name" value="Tetratricopeptide repeat domain"/>
    <property type="match status" value="1"/>
</dbReference>
<protein>
    <recommendedName>
        <fullName evidence="1">DNA/RNA-binding domain-containing protein</fullName>
    </recommendedName>
</protein>
<dbReference type="PANTHER" id="PTHR15696:SF0">
    <property type="entry name" value="TELOMERASE-BINDING PROTEIN EST1A"/>
    <property type="match status" value="1"/>
</dbReference>
<gene>
    <name evidence="2" type="ORF">BN980_GECA24s00054g</name>
</gene>
<dbReference type="STRING" id="1173061.A0A0J9XJ47"/>
<comment type="caution">
    <text evidence="2">The sequence shown here is derived from an EMBL/GenBank/DDBJ whole genome shotgun (WGS) entry which is preliminary data.</text>
</comment>
<sequence length="459" mass="51234">MSLADASILHLRRPLDVLLSKLAQDMEQAPVGAALELDEEVVSYLVYTGAQFSTMIFSALEVSLPLQTELWVGFQQPILRRYREDAREAASDNIYKHVSYFYKVFLQRLIEYCPDCPEFKHVRRVFDISKPENSARFDKCPKAIYLRAAYNAVCRVGDLSRYRGRLANATLYYKLATRLLPGSGAALNQLGSLSYKAGDLRDALFYFTKSLSVREPASDGNLRVVLRKIVRGFSKDNSAIMRIFICFARVYLDSNKGGNSDSCVGLTDAVLTETCCDADVLAKLAMITICFAHLTQSGIVLEHAVDTIHALLDLYDTSGAAYVLPALHLYMDWLAKNPTVATEVDSPRLARCAKKLRSLTTVPQCGAAESLHAAGIEFLNGGLSQDDSQRRGRILGILASVERILNNNNYYTEQTKLTMGENHKANNMSNKGKKEIIKKKNETELEQGNDEEIVFLGRR</sequence>
<proteinExistence type="predicted"/>